<evidence type="ECO:0000256" key="4">
    <source>
        <dbReference type="ARBA" id="ARBA00022989"/>
    </source>
</evidence>
<dbReference type="STRING" id="639283.Snov_0146"/>
<dbReference type="PANTHER" id="PTHR21716">
    <property type="entry name" value="TRANSMEMBRANE PROTEIN"/>
    <property type="match status" value="1"/>
</dbReference>
<dbReference type="Proteomes" id="UP000006633">
    <property type="component" value="Chromosome"/>
</dbReference>
<comment type="subcellular location">
    <subcellularLocation>
        <location evidence="1">Membrane</location>
        <topology evidence="1">Multi-pass membrane protein</topology>
    </subcellularLocation>
</comment>
<evidence type="ECO:0000313" key="8">
    <source>
        <dbReference type="Proteomes" id="UP000006633"/>
    </source>
</evidence>
<dbReference type="KEGG" id="sno:Snov_0146"/>
<feature type="transmembrane region" description="Helical" evidence="6">
    <location>
        <begin position="195"/>
        <end position="222"/>
    </location>
</feature>
<dbReference type="eggNOG" id="COG0628">
    <property type="taxonomic scope" value="Bacteria"/>
</dbReference>
<evidence type="ECO:0000256" key="3">
    <source>
        <dbReference type="ARBA" id="ARBA00022692"/>
    </source>
</evidence>
<sequence>MSARTNRILLGICTVVLAGGAIFLARPVIAPVAFALFVMALVWPLQDRLQRRLPGLAAMAITLAVTILAVFVVGYATVWGLSQTGRWLVTNAGRFQALYAETAAWLEGHGLYSAGTLADTFSASWLIGTFQGLAGRVNGMLGFAVVTMIYVMLGLLEADIVRDKLLAAGEAGGRLVRASAATAAKFRTYMMVRTVMSVLTGLFVWAVTAALGLDLALAFGVMAFALNYIPFIGPLVATLLPTFFALAQFGSWEAAVLVFVAMNVIQFFSGSYIEPRVAGRALAMSPFLVLLSVFFWAFMWGIAGAFIGVPLVIAALTFCEEREETRWIAQLLSGREEKPPVPAGVS</sequence>
<dbReference type="Pfam" id="PF01594">
    <property type="entry name" value="AI-2E_transport"/>
    <property type="match status" value="1"/>
</dbReference>
<evidence type="ECO:0008006" key="9">
    <source>
        <dbReference type="Google" id="ProtNLM"/>
    </source>
</evidence>
<feature type="transmembrane region" description="Helical" evidence="6">
    <location>
        <begin position="254"/>
        <end position="273"/>
    </location>
</feature>
<evidence type="ECO:0000256" key="1">
    <source>
        <dbReference type="ARBA" id="ARBA00004141"/>
    </source>
</evidence>
<proteinExistence type="inferred from homology"/>
<dbReference type="AlphaFoldDB" id="D7A0X2"/>
<accession>D7A0X2</accession>
<gene>
    <name evidence="7" type="ordered locus">Snov_0146</name>
</gene>
<dbReference type="OrthoDB" id="9799225at2"/>
<dbReference type="PANTHER" id="PTHR21716:SF64">
    <property type="entry name" value="AI-2 TRANSPORT PROTEIN TQSA"/>
    <property type="match status" value="1"/>
</dbReference>
<evidence type="ECO:0000313" key="7">
    <source>
        <dbReference type="EMBL" id="ADH87482.1"/>
    </source>
</evidence>
<evidence type="ECO:0000256" key="5">
    <source>
        <dbReference type="ARBA" id="ARBA00023136"/>
    </source>
</evidence>
<keyword evidence="8" id="KW-1185">Reference proteome</keyword>
<feature type="transmembrane region" description="Helical" evidence="6">
    <location>
        <begin position="28"/>
        <end position="45"/>
    </location>
</feature>
<dbReference type="EMBL" id="CP002026">
    <property type="protein sequence ID" value="ADH87482.1"/>
    <property type="molecule type" value="Genomic_DNA"/>
</dbReference>
<comment type="similarity">
    <text evidence="2">Belongs to the autoinducer-2 exporter (AI-2E) (TC 2.A.86) family.</text>
</comment>
<dbReference type="GO" id="GO:0055085">
    <property type="term" value="P:transmembrane transport"/>
    <property type="evidence" value="ECO:0007669"/>
    <property type="project" value="TreeGrafter"/>
</dbReference>
<dbReference type="InterPro" id="IPR002549">
    <property type="entry name" value="AI-2E-like"/>
</dbReference>
<protein>
    <recommendedName>
        <fullName evidence="9">AI-2E family transporter</fullName>
    </recommendedName>
</protein>
<feature type="transmembrane region" description="Helical" evidence="6">
    <location>
        <begin position="293"/>
        <end position="318"/>
    </location>
</feature>
<dbReference type="RefSeq" id="WP_013164987.1">
    <property type="nucleotide sequence ID" value="NC_014217.1"/>
</dbReference>
<keyword evidence="3 6" id="KW-0812">Transmembrane</keyword>
<name>D7A0X2_ANCN5</name>
<feature type="transmembrane region" description="Helical" evidence="6">
    <location>
        <begin position="228"/>
        <end position="247"/>
    </location>
</feature>
<feature type="transmembrane region" description="Helical" evidence="6">
    <location>
        <begin position="57"/>
        <end position="78"/>
    </location>
</feature>
<evidence type="ECO:0000256" key="2">
    <source>
        <dbReference type="ARBA" id="ARBA00009773"/>
    </source>
</evidence>
<keyword evidence="4 6" id="KW-1133">Transmembrane helix</keyword>
<dbReference type="GO" id="GO:0016020">
    <property type="term" value="C:membrane"/>
    <property type="evidence" value="ECO:0007669"/>
    <property type="project" value="UniProtKB-SubCell"/>
</dbReference>
<feature type="transmembrane region" description="Helical" evidence="6">
    <location>
        <begin position="137"/>
        <end position="156"/>
    </location>
</feature>
<organism evidence="7 8">
    <name type="scientific">Ancylobacter novellus (strain ATCC 8093 / DSM 506 / JCM 20403 / CCM 1077 / IAM 12100 / NBRC 12443 / NCIMB 10456)</name>
    <name type="common">Starkeya novella</name>
    <dbReference type="NCBI Taxonomy" id="639283"/>
    <lineage>
        <taxon>Bacteria</taxon>
        <taxon>Pseudomonadati</taxon>
        <taxon>Pseudomonadota</taxon>
        <taxon>Alphaproteobacteria</taxon>
        <taxon>Hyphomicrobiales</taxon>
        <taxon>Xanthobacteraceae</taxon>
        <taxon>Ancylobacter</taxon>
    </lineage>
</organism>
<dbReference type="HOGENOM" id="CLU_031275_0_0_5"/>
<evidence type="ECO:0000256" key="6">
    <source>
        <dbReference type="SAM" id="Phobius"/>
    </source>
</evidence>
<keyword evidence="5 6" id="KW-0472">Membrane</keyword>
<reference evidence="7 8" key="1">
    <citation type="journal article" date="2012" name="Stand. Genomic Sci.">
        <title>Complete genome sequence of the facultatively chemolithoautotrophic and methylotrophic alpha Proteobacterium Starkeya novella type strain (ATCC 8093(T)).</title>
        <authorList>
            <person name="Kappler U."/>
            <person name="Davenport K."/>
            <person name="Beatson S."/>
            <person name="Lucas S."/>
            <person name="Lapidus A."/>
            <person name="Copeland A."/>
            <person name="Berry K.W."/>
            <person name="Glavina Del Rio T."/>
            <person name="Hammon N."/>
            <person name="Dalin E."/>
            <person name="Tice H."/>
            <person name="Pitluck S."/>
            <person name="Richardson P."/>
            <person name="Bruce D."/>
            <person name="Goodwin L.A."/>
            <person name="Han C."/>
            <person name="Tapia R."/>
            <person name="Detter J.C."/>
            <person name="Chang Y.J."/>
            <person name="Jeffries C.D."/>
            <person name="Land M."/>
            <person name="Hauser L."/>
            <person name="Kyrpides N.C."/>
            <person name="Goker M."/>
            <person name="Ivanova N."/>
            <person name="Klenk H.P."/>
            <person name="Woyke T."/>
        </authorList>
    </citation>
    <scope>NUCLEOTIDE SEQUENCE [LARGE SCALE GENOMIC DNA]</scope>
    <source>
        <strain evidence="8">ATCC 8093 / DSM 506 / JCM 20403 / CCM 1077 / IAM 12100 / NBRC 12443 / NCIMB 10456</strain>
    </source>
</reference>